<accession>A0A2T8I3U7</accession>
<keyword evidence="2" id="KW-0812">Transmembrane</keyword>
<feature type="region of interest" description="Disordered" evidence="1">
    <location>
        <begin position="1"/>
        <end position="78"/>
    </location>
</feature>
<evidence type="ECO:0000256" key="2">
    <source>
        <dbReference type="SAM" id="Phobius"/>
    </source>
</evidence>
<evidence type="ECO:0000256" key="1">
    <source>
        <dbReference type="SAM" id="MobiDB-lite"/>
    </source>
</evidence>
<dbReference type="EMBL" id="CM008054">
    <property type="protein sequence ID" value="PVH32345.1"/>
    <property type="molecule type" value="Genomic_DNA"/>
</dbReference>
<feature type="compositionally biased region" description="Polar residues" evidence="1">
    <location>
        <begin position="42"/>
        <end position="61"/>
    </location>
</feature>
<name>A0A2T8I3U7_9POAL</name>
<evidence type="ECO:0000313" key="3">
    <source>
        <dbReference type="EMBL" id="PVH32345.1"/>
    </source>
</evidence>
<feature type="compositionally biased region" description="Basic and acidic residues" evidence="1">
    <location>
        <begin position="62"/>
        <end position="78"/>
    </location>
</feature>
<keyword evidence="2" id="KW-1133">Transmembrane helix</keyword>
<reference evidence="3" key="1">
    <citation type="submission" date="2018-04" db="EMBL/GenBank/DDBJ databases">
        <title>WGS assembly of Panicum hallii.</title>
        <authorList>
            <person name="Lovell J."/>
            <person name="Jenkins J."/>
            <person name="Lowry D."/>
            <person name="Mamidi S."/>
            <person name="Sreedasyam A."/>
            <person name="Weng X."/>
            <person name="Barry K."/>
            <person name="Bonette J."/>
            <person name="Campitelli B."/>
            <person name="Daum C."/>
            <person name="Gordon S."/>
            <person name="Gould B."/>
            <person name="Lipzen A."/>
            <person name="Macqueen A."/>
            <person name="Palacio-Mejia J."/>
            <person name="Plott C."/>
            <person name="Shakirov E."/>
            <person name="Shu S."/>
            <person name="Yoshinaga Y."/>
            <person name="Zane M."/>
            <person name="Rokhsar D."/>
            <person name="Grimwood J."/>
            <person name="Schmutz J."/>
            <person name="Juenger T."/>
        </authorList>
    </citation>
    <scope>NUCLEOTIDE SEQUENCE [LARGE SCALE GENOMIC DNA]</scope>
    <source>
        <strain evidence="3">FIL2</strain>
    </source>
</reference>
<feature type="transmembrane region" description="Helical" evidence="2">
    <location>
        <begin position="130"/>
        <end position="149"/>
    </location>
</feature>
<proteinExistence type="predicted"/>
<dbReference type="AlphaFoldDB" id="A0A2T8I3U7"/>
<sequence>MQQCLRKRRMQKIRGDVKRVRKKEYQNPMETNGSPAPFGDLTNHTNGGAESESNLQSANNSTEHRKRERERTRYATMSQEEKNVRNLRNCEVRQKNKDARCMSFLWCYRYITCNLDGSIFQGCCKLAGSFNTLICFVTLTHVYLLWFWSLCGSHNIRKRIPCQLEFLELYLMVQFLVGLLLPFVLIFVQTICRGLWCIER</sequence>
<organism evidence="3">
    <name type="scientific">Panicum hallii</name>
    <dbReference type="NCBI Taxonomy" id="206008"/>
    <lineage>
        <taxon>Eukaryota</taxon>
        <taxon>Viridiplantae</taxon>
        <taxon>Streptophyta</taxon>
        <taxon>Embryophyta</taxon>
        <taxon>Tracheophyta</taxon>
        <taxon>Spermatophyta</taxon>
        <taxon>Magnoliopsida</taxon>
        <taxon>Liliopsida</taxon>
        <taxon>Poales</taxon>
        <taxon>Poaceae</taxon>
        <taxon>PACMAD clade</taxon>
        <taxon>Panicoideae</taxon>
        <taxon>Panicodae</taxon>
        <taxon>Paniceae</taxon>
        <taxon>Panicinae</taxon>
        <taxon>Panicum</taxon>
        <taxon>Panicum sect. Panicum</taxon>
    </lineage>
</organism>
<feature type="compositionally biased region" description="Basic residues" evidence="1">
    <location>
        <begin position="1"/>
        <end position="12"/>
    </location>
</feature>
<protein>
    <submittedName>
        <fullName evidence="3">Uncharacterized protein</fullName>
    </submittedName>
</protein>
<gene>
    <name evidence="3" type="ORF">PAHAL_9G375700</name>
</gene>
<dbReference type="Proteomes" id="UP000243499">
    <property type="component" value="Chromosome 9"/>
</dbReference>
<feature type="transmembrane region" description="Helical" evidence="2">
    <location>
        <begin position="169"/>
        <end position="192"/>
    </location>
</feature>
<keyword evidence="2" id="KW-0472">Membrane</keyword>
<dbReference type="Gramene" id="PVH32345">
    <property type="protein sequence ID" value="PVH32345"/>
    <property type="gene ID" value="PAHAL_9G375700"/>
</dbReference>